<dbReference type="CDD" id="cd01335">
    <property type="entry name" value="Radical_SAM"/>
    <property type="match status" value="1"/>
</dbReference>
<dbReference type="EC" id="2.5.1.120" evidence="6"/>
<dbReference type="InterPro" id="IPR020050">
    <property type="entry name" value="FO_synthase_su2"/>
</dbReference>
<feature type="binding site" evidence="8">
    <location>
        <position position="66"/>
    </location>
    <ligand>
        <name>S-adenosyl-L-methionine</name>
        <dbReference type="ChEBI" id="CHEBI:59789"/>
    </ligand>
</feature>
<dbReference type="SMART" id="SM00729">
    <property type="entry name" value="Elp3"/>
    <property type="match status" value="1"/>
</dbReference>
<feature type="binding site" evidence="6 7">
    <location>
        <position position="64"/>
    </location>
    <ligand>
        <name>[4Fe-4S] cluster</name>
        <dbReference type="ChEBI" id="CHEBI:49883"/>
        <note>4Fe-4S-S-AdoMet</note>
    </ligand>
</feature>
<keyword evidence="6" id="KW-0808">Transferase</keyword>
<evidence type="ECO:0000256" key="6">
    <source>
        <dbReference type="HAMAP-Rule" id="MF_00993"/>
    </source>
</evidence>
<sequence>MNKIKEKVLANERISPQEALQLVNFSIHELGELAFKKRKSFHQKKTYYIYNQHLNYTNICKNKCKFCAYFKEKNQKGAYTFSIADIKKEIKKRIHEPIVEIHIVGGLNPDLPLSYYEEMLSTIKNIRPDVRIKAFTAVEIAFLAEKHNLSEKDILLKLKNAGLDALPGGGAEVFSTSLRQKLCPEKISAEKWLKIHELAHNLNIPTNCTLLFGHIETWPERLDHLHSLRTLQDKTKGFLCFIPLPYQPNNNQLSAKGPNGQDFLQMIAISRIFLDNIKHIKAYWAFSGLKAAQLALWFGADDFDGTIVEEKIGHAAGADSPKGLTQAELKTYIQQAGFTPVQRNTFFQEI</sequence>
<keyword evidence="1 6" id="KW-0004">4Fe-4S</keyword>
<evidence type="ECO:0000256" key="7">
    <source>
        <dbReference type="PIRSR" id="PIRSR004762-1"/>
    </source>
</evidence>
<dbReference type="PANTHER" id="PTHR43076:SF7">
    <property type="entry name" value="AMINODEOXYFUTALOSINE SYNTHASE"/>
    <property type="match status" value="1"/>
</dbReference>
<feature type="binding site" evidence="6 7">
    <location>
        <position position="60"/>
    </location>
    <ligand>
        <name>[4Fe-4S] cluster</name>
        <dbReference type="ChEBI" id="CHEBI:49883"/>
        <note>4Fe-4S-S-AdoMet</note>
    </ligand>
</feature>
<accession>A0A1H0F801</accession>
<evidence type="ECO:0000256" key="8">
    <source>
        <dbReference type="PIRSR" id="PIRSR004762-2"/>
    </source>
</evidence>
<evidence type="ECO:0000313" key="11">
    <source>
        <dbReference type="Proteomes" id="UP000199602"/>
    </source>
</evidence>
<evidence type="ECO:0000259" key="9">
    <source>
        <dbReference type="PROSITE" id="PS51918"/>
    </source>
</evidence>
<dbReference type="SFLD" id="SFLDG01064">
    <property type="entry name" value="F420__menaquinone_cofactor_bio"/>
    <property type="match status" value="1"/>
</dbReference>
<dbReference type="InterPro" id="IPR058240">
    <property type="entry name" value="rSAM_sf"/>
</dbReference>
<keyword evidence="4 6" id="KW-0408">Iron</keyword>
<comment type="cofactor">
    <cofactor evidence="6 7">
        <name>[4Fe-4S] cluster</name>
        <dbReference type="ChEBI" id="CHEBI:49883"/>
    </cofactor>
    <text evidence="6 7">Binds 1 [4Fe-4S] cluster. The cluster is coordinated with 3 cysteines and an exchangeable S-adenosyl-L-methionine.</text>
</comment>
<dbReference type="SFLD" id="SFLDG01389">
    <property type="entry name" value="menaquinone_synthsis_involved"/>
    <property type="match status" value="1"/>
</dbReference>
<dbReference type="Gene3D" id="3.20.20.70">
    <property type="entry name" value="Aldolase class I"/>
    <property type="match status" value="1"/>
</dbReference>
<comment type="pathway">
    <text evidence="6">Quinol/quinone metabolism; menaquinone biosynthesis.</text>
</comment>
<evidence type="ECO:0000256" key="5">
    <source>
        <dbReference type="ARBA" id="ARBA00023014"/>
    </source>
</evidence>
<dbReference type="Proteomes" id="UP000199602">
    <property type="component" value="Unassembled WGS sequence"/>
</dbReference>
<dbReference type="GO" id="GO:0044689">
    <property type="term" value="F:7,8-didemethyl-8-hydroxy-5-deazariboflavin synthase activity"/>
    <property type="evidence" value="ECO:0007669"/>
    <property type="project" value="TreeGrafter"/>
</dbReference>
<dbReference type="InterPro" id="IPR007197">
    <property type="entry name" value="rSAM"/>
</dbReference>
<comment type="function">
    <text evidence="6">Radical SAM enzyme that catalyzes the addition of the adenosyl radical to the double bond of 3-[(1-carboxyvinyl)oxy]benzoate, leading to aminodeoxyfutalosine (AFL), a key intermediate in the formation of menaquinone (MK, vitamin K2) from chorismate.</text>
</comment>
<protein>
    <recommendedName>
        <fullName evidence="6">Aminodeoxyfutalosine synthase</fullName>
        <shortName evidence="6">AFL synthase</shortName>
        <shortName evidence="6">Aminofutalosine synthase</shortName>
        <ecNumber evidence="6">2.5.1.120</ecNumber>
    </recommendedName>
    <alternativeName>
        <fullName evidence="6">Menaquinone biosynthetic enzyme MqnE</fullName>
    </alternativeName>
</protein>
<dbReference type="InterPro" id="IPR045567">
    <property type="entry name" value="CofH/MnqC-like_C"/>
</dbReference>
<evidence type="ECO:0000256" key="3">
    <source>
        <dbReference type="ARBA" id="ARBA00022723"/>
    </source>
</evidence>
<dbReference type="EMBL" id="FNIN01000011">
    <property type="protein sequence ID" value="SDN90691.1"/>
    <property type="molecule type" value="Genomic_DNA"/>
</dbReference>
<reference evidence="10 11" key="1">
    <citation type="submission" date="2016-10" db="EMBL/GenBank/DDBJ databases">
        <authorList>
            <person name="de Groot N.N."/>
        </authorList>
    </citation>
    <scope>NUCLEOTIDE SEQUENCE [LARGE SCALE GENOMIC DNA]</scope>
    <source>
        <strain evidence="10 11">DSM 15269</strain>
    </source>
</reference>
<dbReference type="AlphaFoldDB" id="A0A1H0F801"/>
<comment type="similarity">
    <text evidence="6">Belongs to the radical SAM superfamily. MqnE family.</text>
</comment>
<keyword evidence="2 6" id="KW-0949">S-adenosyl-L-methionine</keyword>
<dbReference type="SFLD" id="SFLDF00343">
    <property type="entry name" value="aminofutalosine_synthase_(mqnE"/>
    <property type="match status" value="1"/>
</dbReference>
<gene>
    <name evidence="6" type="primary">mqnE</name>
    <name evidence="10" type="ORF">SAMN04488516_11124</name>
</gene>
<dbReference type="NCBIfam" id="TIGR00423">
    <property type="entry name" value="CofH family radical SAM protein"/>
    <property type="match status" value="1"/>
</dbReference>
<evidence type="ECO:0000256" key="1">
    <source>
        <dbReference type="ARBA" id="ARBA00022485"/>
    </source>
</evidence>
<dbReference type="Pfam" id="PF04055">
    <property type="entry name" value="Radical_SAM"/>
    <property type="match status" value="1"/>
</dbReference>
<keyword evidence="5 6" id="KW-0411">Iron-sulfur</keyword>
<evidence type="ECO:0000313" key="10">
    <source>
        <dbReference type="EMBL" id="SDN90691.1"/>
    </source>
</evidence>
<dbReference type="GO" id="GO:0102573">
    <property type="term" value="F:aminodeoxyfutalosine synthase activity"/>
    <property type="evidence" value="ECO:0007669"/>
    <property type="project" value="UniProtKB-EC"/>
</dbReference>
<dbReference type="STRING" id="206665.SAMN04488516_11124"/>
<dbReference type="HAMAP" id="MF_00993">
    <property type="entry name" value="MqnE"/>
    <property type="match status" value="1"/>
</dbReference>
<proteinExistence type="inferred from homology"/>
<dbReference type="PROSITE" id="PS51918">
    <property type="entry name" value="RADICAL_SAM"/>
    <property type="match status" value="1"/>
</dbReference>
<dbReference type="InterPro" id="IPR013785">
    <property type="entry name" value="Aldolase_TIM"/>
</dbReference>
<feature type="domain" description="Radical SAM core" evidence="9">
    <location>
        <begin position="46"/>
        <end position="278"/>
    </location>
</feature>
<dbReference type="GO" id="GO:0005506">
    <property type="term" value="F:iron ion binding"/>
    <property type="evidence" value="ECO:0007669"/>
    <property type="project" value="UniProtKB-UniRule"/>
</dbReference>
<dbReference type="SUPFAM" id="SSF102114">
    <property type="entry name" value="Radical SAM enzymes"/>
    <property type="match status" value="1"/>
</dbReference>
<evidence type="ECO:0000256" key="2">
    <source>
        <dbReference type="ARBA" id="ARBA00022691"/>
    </source>
</evidence>
<dbReference type="SFLD" id="SFLDF00342">
    <property type="entry name" value="cyclic_dehypoxanthine_futalosi"/>
    <property type="match status" value="1"/>
</dbReference>
<feature type="binding site" evidence="6 7">
    <location>
        <position position="67"/>
    </location>
    <ligand>
        <name>[4Fe-4S] cluster</name>
        <dbReference type="ChEBI" id="CHEBI:49883"/>
        <note>4Fe-4S-S-AdoMet</note>
    </ligand>
</feature>
<dbReference type="RefSeq" id="WP_092065967.1">
    <property type="nucleotide sequence ID" value="NZ_FNIN01000011.1"/>
</dbReference>
<dbReference type="PANTHER" id="PTHR43076">
    <property type="entry name" value="FO SYNTHASE (COFH)"/>
    <property type="match status" value="1"/>
</dbReference>
<dbReference type="PIRSF" id="PIRSF004762">
    <property type="entry name" value="CHP00423"/>
    <property type="match status" value="1"/>
</dbReference>
<dbReference type="InterPro" id="IPR022432">
    <property type="entry name" value="MqnE"/>
</dbReference>
<keyword evidence="3 6" id="KW-0479">Metal-binding</keyword>
<name>A0A1H0F801_9BACT</name>
<dbReference type="UniPathway" id="UPA00079"/>
<keyword evidence="6" id="KW-0474">Menaquinone biosynthesis</keyword>
<dbReference type="SFLD" id="SFLDS00029">
    <property type="entry name" value="Radical_SAM"/>
    <property type="match status" value="1"/>
</dbReference>
<dbReference type="GO" id="GO:0051539">
    <property type="term" value="F:4 iron, 4 sulfur cluster binding"/>
    <property type="evidence" value="ECO:0007669"/>
    <property type="project" value="UniProtKB-KW"/>
</dbReference>
<dbReference type="NCBIfam" id="TIGR03700">
    <property type="entry name" value="mena_SCO4494"/>
    <property type="match status" value="1"/>
</dbReference>
<evidence type="ECO:0000256" key="4">
    <source>
        <dbReference type="ARBA" id="ARBA00023004"/>
    </source>
</evidence>
<keyword evidence="11" id="KW-1185">Reference proteome</keyword>
<dbReference type="InterPro" id="IPR034405">
    <property type="entry name" value="F420"/>
</dbReference>
<feature type="binding site" evidence="8">
    <location>
        <position position="172"/>
    </location>
    <ligand>
        <name>S-adenosyl-L-methionine</name>
        <dbReference type="ChEBI" id="CHEBI:59789"/>
    </ligand>
</feature>
<dbReference type="Pfam" id="PF19288">
    <property type="entry name" value="CofH_C"/>
    <property type="match status" value="1"/>
</dbReference>
<comment type="catalytic activity">
    <reaction evidence="6">
        <text>3-[(1-carboxyvinyl)-oxy]benzoate + S-adenosyl-L-methionine + H2O = 6-amino-6-deoxyfutalosine + hydrogencarbonate + L-methionine + H(+)</text>
        <dbReference type="Rhea" id="RHEA:33075"/>
        <dbReference type="ChEBI" id="CHEBI:15377"/>
        <dbReference type="ChEBI" id="CHEBI:15378"/>
        <dbReference type="ChEBI" id="CHEBI:17544"/>
        <dbReference type="ChEBI" id="CHEBI:57844"/>
        <dbReference type="ChEBI" id="CHEBI:59789"/>
        <dbReference type="ChEBI" id="CHEBI:64286"/>
        <dbReference type="ChEBI" id="CHEBI:76981"/>
        <dbReference type="EC" id="2.5.1.120"/>
    </reaction>
</comment>
<dbReference type="GO" id="GO:0009234">
    <property type="term" value="P:menaquinone biosynthetic process"/>
    <property type="evidence" value="ECO:0007669"/>
    <property type="project" value="UniProtKB-UniRule"/>
</dbReference>
<organism evidence="10 11">
    <name type="scientific">Desulfonauticus submarinus</name>
    <dbReference type="NCBI Taxonomy" id="206665"/>
    <lineage>
        <taxon>Bacteria</taxon>
        <taxon>Pseudomonadati</taxon>
        <taxon>Thermodesulfobacteriota</taxon>
        <taxon>Desulfovibrionia</taxon>
        <taxon>Desulfovibrionales</taxon>
        <taxon>Desulfonauticaceae</taxon>
        <taxon>Desulfonauticus</taxon>
    </lineage>
</organism>
<dbReference type="InterPro" id="IPR006638">
    <property type="entry name" value="Elp3/MiaA/NifB-like_rSAM"/>
</dbReference>
<dbReference type="OrthoDB" id="9802027at2"/>